<dbReference type="EMBL" id="JAESWB010000233">
    <property type="protein sequence ID" value="MBL4953657.1"/>
    <property type="molecule type" value="Genomic_DNA"/>
</dbReference>
<dbReference type="InterPro" id="IPR009057">
    <property type="entry name" value="Homeodomain-like_sf"/>
</dbReference>
<evidence type="ECO:0000256" key="1">
    <source>
        <dbReference type="ARBA" id="ARBA00022491"/>
    </source>
</evidence>
<dbReference type="Proteomes" id="UP000623967">
    <property type="component" value="Unassembled WGS sequence"/>
</dbReference>
<dbReference type="PROSITE" id="PS50977">
    <property type="entry name" value="HTH_TETR_2"/>
    <property type="match status" value="1"/>
</dbReference>
<dbReference type="Gene3D" id="1.10.10.60">
    <property type="entry name" value="Homeodomain-like"/>
    <property type="match status" value="1"/>
</dbReference>
<dbReference type="PANTHER" id="PTHR43479:SF11">
    <property type="entry name" value="ACREF_ENVCD OPERON REPRESSOR-RELATED"/>
    <property type="match status" value="1"/>
</dbReference>
<evidence type="ECO:0000313" key="6">
    <source>
        <dbReference type="Proteomes" id="UP000623967"/>
    </source>
</evidence>
<keyword evidence="2 3" id="KW-0238">DNA-binding</keyword>
<dbReference type="PROSITE" id="PS01081">
    <property type="entry name" value="HTH_TETR_1"/>
    <property type="match status" value="1"/>
</dbReference>
<dbReference type="InterPro" id="IPR050624">
    <property type="entry name" value="HTH-type_Tx_Regulator"/>
</dbReference>
<feature type="DNA-binding region" description="H-T-H motif" evidence="3">
    <location>
        <begin position="32"/>
        <end position="51"/>
    </location>
</feature>
<accession>A0ABS1TQX4</accession>
<dbReference type="Pfam" id="PF00440">
    <property type="entry name" value="TetR_N"/>
    <property type="match status" value="1"/>
</dbReference>
<organism evidence="5 6">
    <name type="scientific">Neobacillus paridis</name>
    <dbReference type="NCBI Taxonomy" id="2803862"/>
    <lineage>
        <taxon>Bacteria</taxon>
        <taxon>Bacillati</taxon>
        <taxon>Bacillota</taxon>
        <taxon>Bacilli</taxon>
        <taxon>Bacillales</taxon>
        <taxon>Bacillaceae</taxon>
        <taxon>Neobacillus</taxon>
    </lineage>
</organism>
<evidence type="ECO:0000313" key="5">
    <source>
        <dbReference type="EMBL" id="MBL4953657.1"/>
    </source>
</evidence>
<dbReference type="InterPro" id="IPR001647">
    <property type="entry name" value="HTH_TetR"/>
</dbReference>
<dbReference type="SUPFAM" id="SSF46689">
    <property type="entry name" value="Homeodomain-like"/>
    <property type="match status" value="1"/>
</dbReference>
<keyword evidence="1" id="KW-0678">Repressor</keyword>
<sequence>MLFVTEMPKEAKKKIFYTALILFTSKGFKHTSVLDIVEQARISKTTFYQHFSSKENLMEQLFAELFAEMVEEVRLEINKEKRTAYKAYVGIRRYIEICFTDMKVANLMLIESVGVSKEVEQVRSEAHRSFAQLMLQTVQGLLPKTVSETELRIVSQAMIGAINEVVVQNYYKVRENPLNIDELARLLNRIVIGAFVHLANE</sequence>
<feature type="domain" description="HTH tetR-type" evidence="4">
    <location>
        <begin position="9"/>
        <end position="69"/>
    </location>
</feature>
<dbReference type="Gene3D" id="1.10.357.10">
    <property type="entry name" value="Tetracycline Repressor, domain 2"/>
    <property type="match status" value="1"/>
</dbReference>
<name>A0ABS1TQX4_9BACI</name>
<reference evidence="5 6" key="1">
    <citation type="submission" date="2021-01" db="EMBL/GenBank/DDBJ databases">
        <title>Genome public.</title>
        <authorList>
            <person name="Liu C."/>
            <person name="Sun Q."/>
        </authorList>
    </citation>
    <scope>NUCLEOTIDE SEQUENCE [LARGE SCALE GENOMIC DNA]</scope>
    <source>
        <strain evidence="5 6">YIM B02564</strain>
    </source>
</reference>
<evidence type="ECO:0000256" key="3">
    <source>
        <dbReference type="PROSITE-ProRule" id="PRU00335"/>
    </source>
</evidence>
<comment type="caution">
    <text evidence="5">The sequence shown here is derived from an EMBL/GenBank/DDBJ whole genome shotgun (WGS) entry which is preliminary data.</text>
</comment>
<proteinExistence type="predicted"/>
<gene>
    <name evidence="5" type="ORF">JK635_15825</name>
</gene>
<protein>
    <submittedName>
        <fullName evidence="5">TetR/AcrR family transcriptional regulator</fullName>
    </submittedName>
</protein>
<evidence type="ECO:0000256" key="2">
    <source>
        <dbReference type="ARBA" id="ARBA00023125"/>
    </source>
</evidence>
<dbReference type="InterPro" id="IPR023772">
    <property type="entry name" value="DNA-bd_HTH_TetR-type_CS"/>
</dbReference>
<dbReference type="PRINTS" id="PR00455">
    <property type="entry name" value="HTHTETR"/>
</dbReference>
<dbReference type="RefSeq" id="WP_202654924.1">
    <property type="nucleotide sequence ID" value="NZ_JAESWB010000233.1"/>
</dbReference>
<keyword evidence="6" id="KW-1185">Reference proteome</keyword>
<evidence type="ECO:0000259" key="4">
    <source>
        <dbReference type="PROSITE" id="PS50977"/>
    </source>
</evidence>
<dbReference type="PANTHER" id="PTHR43479">
    <property type="entry name" value="ACREF/ENVCD OPERON REPRESSOR-RELATED"/>
    <property type="match status" value="1"/>
</dbReference>